<dbReference type="Pfam" id="PF23622">
    <property type="entry name" value="LRR_At1g61320_AtMIF1"/>
    <property type="match status" value="2"/>
</dbReference>
<dbReference type="SMART" id="SM00256">
    <property type="entry name" value="FBOX"/>
    <property type="match status" value="1"/>
</dbReference>
<dbReference type="Pfam" id="PF00646">
    <property type="entry name" value="F-box"/>
    <property type="match status" value="1"/>
</dbReference>
<dbReference type="InterPro" id="IPR001810">
    <property type="entry name" value="F-box_dom"/>
</dbReference>
<organism evidence="2 3">
    <name type="scientific">Morus notabilis</name>
    <dbReference type="NCBI Taxonomy" id="981085"/>
    <lineage>
        <taxon>Eukaryota</taxon>
        <taxon>Viridiplantae</taxon>
        <taxon>Streptophyta</taxon>
        <taxon>Embryophyta</taxon>
        <taxon>Tracheophyta</taxon>
        <taxon>Spermatophyta</taxon>
        <taxon>Magnoliopsida</taxon>
        <taxon>eudicotyledons</taxon>
        <taxon>Gunneridae</taxon>
        <taxon>Pentapetalae</taxon>
        <taxon>rosids</taxon>
        <taxon>fabids</taxon>
        <taxon>Rosales</taxon>
        <taxon>Moraceae</taxon>
        <taxon>Moreae</taxon>
        <taxon>Morus</taxon>
    </lineage>
</organism>
<dbReference type="STRING" id="981085.W9RAL8"/>
<accession>W9RAL8</accession>
<proteinExistence type="predicted"/>
<evidence type="ECO:0000313" key="3">
    <source>
        <dbReference type="Proteomes" id="UP000030645"/>
    </source>
</evidence>
<evidence type="ECO:0000313" key="2">
    <source>
        <dbReference type="EMBL" id="EXB62299.1"/>
    </source>
</evidence>
<sequence>MEQSPLDFVNSEALVSTRKKKRKTNKKNDVDVENYNIDRLSDLPKHIIHHIMSFLPTVDSTHISTLSKSFSSLWRSFPILDFDFYLMESFSRYVFTTNTFLDLVTRALEHRALKSDLQRLSFRACLNRIHEDDSKATLRRMANFAMQNNVKDLFLNFVNSRVRGLPKEVLSCKSIKRMLLGGLQLNSTNLVLSCPLIEDFSIINCTSAGEITINVCSPKLKTAKFENWIGLERIRIDGAKSLDSFSYTGAAEQNCEIVNLVSCNSLKTVILKTASITDEWLKNQVSLFVSLEILKLANCKELKNVRILSNSLKIMDLQCCAALENVDVVAPNLEAFRSEANTWCNIDLTECIRLKDLQLVSVRSANVSKEWSEEKICTSGFQFLENLKLERCELLKEITFYAEHLKHMELLRCENLQAVEIDAPNLVSLVYSGPVLLSSPVISYLPNSEIHLDYLVIPRDNRYYESLRDLISNFGQCKSLTLACNDYEKLIFPLETRKKMVCPLFDLPHLIIRLENKIPSMVHLIEGLLWLAPHPKTISITVASNVLATFKFYYAPTLKLQEDEHDKIMWCCIFSSIKCWRHDLTRIEMEIVFESFDERASLRSFFMKNAKAPITTSIDKILVSFEENS</sequence>
<dbReference type="AlphaFoldDB" id="W9RAL8"/>
<dbReference type="eggNOG" id="ENOG502S2H2">
    <property type="taxonomic scope" value="Eukaryota"/>
</dbReference>
<dbReference type="InterPro" id="IPR032675">
    <property type="entry name" value="LRR_dom_sf"/>
</dbReference>
<dbReference type="PROSITE" id="PS50181">
    <property type="entry name" value="FBOX"/>
    <property type="match status" value="1"/>
</dbReference>
<dbReference type="PANTHER" id="PTHR34145:SF28">
    <property type="entry name" value="F-BOX DOMAIN-CONTAINING PROTEIN"/>
    <property type="match status" value="1"/>
</dbReference>
<evidence type="ECO:0000259" key="1">
    <source>
        <dbReference type="PROSITE" id="PS50181"/>
    </source>
</evidence>
<dbReference type="EMBL" id="KE344442">
    <property type="protein sequence ID" value="EXB62299.1"/>
    <property type="molecule type" value="Genomic_DNA"/>
</dbReference>
<dbReference type="SUPFAM" id="SSF81383">
    <property type="entry name" value="F-box domain"/>
    <property type="match status" value="1"/>
</dbReference>
<protein>
    <submittedName>
        <fullName evidence="2">F-box/LRR-repeat protein</fullName>
    </submittedName>
</protein>
<reference evidence="3" key="1">
    <citation type="submission" date="2013-01" db="EMBL/GenBank/DDBJ databases">
        <title>Draft Genome Sequence of a Mulberry Tree, Morus notabilis C.K. Schneid.</title>
        <authorList>
            <person name="He N."/>
            <person name="Zhao S."/>
        </authorList>
    </citation>
    <scope>NUCLEOTIDE SEQUENCE</scope>
</reference>
<dbReference type="InterPro" id="IPR055357">
    <property type="entry name" value="LRR_At1g61320_AtMIF1"/>
</dbReference>
<dbReference type="PANTHER" id="PTHR34145">
    <property type="entry name" value="OS02G0105600 PROTEIN"/>
    <property type="match status" value="1"/>
</dbReference>
<dbReference type="InterPro" id="IPR036047">
    <property type="entry name" value="F-box-like_dom_sf"/>
</dbReference>
<dbReference type="SUPFAM" id="SSF52058">
    <property type="entry name" value="L domain-like"/>
    <property type="match status" value="1"/>
</dbReference>
<name>W9RAL8_9ROSA</name>
<dbReference type="Proteomes" id="UP000030645">
    <property type="component" value="Unassembled WGS sequence"/>
</dbReference>
<gene>
    <name evidence="2" type="ORF">L484_022187</name>
</gene>
<dbReference type="InterPro" id="IPR053772">
    <property type="entry name" value="At1g61320/At1g61330-like"/>
</dbReference>
<dbReference type="Gene3D" id="3.80.10.10">
    <property type="entry name" value="Ribonuclease Inhibitor"/>
    <property type="match status" value="1"/>
</dbReference>
<feature type="domain" description="F-box" evidence="1">
    <location>
        <begin position="37"/>
        <end position="87"/>
    </location>
</feature>
<keyword evidence="3" id="KW-1185">Reference proteome</keyword>